<reference evidence="2 4" key="1">
    <citation type="submission" date="2018-04" db="EMBL/GenBank/DDBJ databases">
        <title>Brenneria corticis sp.nov.</title>
        <authorList>
            <person name="Li Y."/>
        </authorList>
    </citation>
    <scope>NUCLEOTIDE SEQUENCE [LARGE SCALE GENOMIC DNA]</scope>
    <source>
        <strain evidence="2 4">LMG 2694</strain>
    </source>
</reference>
<gene>
    <name evidence="2" type="ORF">DDT54_20035</name>
    <name evidence="3" type="ORF">EH206_02640</name>
</gene>
<evidence type="ECO:0000313" key="5">
    <source>
        <dbReference type="Proteomes" id="UP000303847"/>
    </source>
</evidence>
<reference evidence="3 5" key="2">
    <citation type="submission" date="2018-11" db="EMBL/GenBank/DDBJ databases">
        <title>Genome sequences of Brenneria nigrifluens and Brenneria rubrifaciens.</title>
        <authorList>
            <person name="Poret-Peterson A.T."/>
            <person name="McClean A.E."/>
            <person name="Kluepfel D.A."/>
        </authorList>
    </citation>
    <scope>NUCLEOTIDE SEQUENCE [LARGE SCALE GENOMIC DNA]</scope>
    <source>
        <strain evidence="3 5">ATCC 13028</strain>
    </source>
</reference>
<evidence type="ECO:0000313" key="3">
    <source>
        <dbReference type="EMBL" id="QCR03204.1"/>
    </source>
</evidence>
<dbReference type="SUPFAM" id="SSF52821">
    <property type="entry name" value="Rhodanese/Cell cycle control phosphatase"/>
    <property type="match status" value="4"/>
</dbReference>
<name>A0A2U1UGV1_9GAMM</name>
<dbReference type="InterPro" id="IPR050229">
    <property type="entry name" value="GlpE_sulfurtransferase"/>
</dbReference>
<dbReference type="Gene3D" id="3.40.250.10">
    <property type="entry name" value="Rhodanese-like domain"/>
    <property type="match status" value="4"/>
</dbReference>
<evidence type="ECO:0000313" key="4">
    <source>
        <dbReference type="Proteomes" id="UP000295985"/>
    </source>
</evidence>
<dbReference type="SMART" id="SM00450">
    <property type="entry name" value="RHOD"/>
    <property type="match status" value="3"/>
</dbReference>
<dbReference type="PANTHER" id="PTHR43031:SF1">
    <property type="entry name" value="PYRIDINE NUCLEOTIDE-DISULPHIDE OXIDOREDUCTASE"/>
    <property type="match status" value="1"/>
</dbReference>
<feature type="domain" description="Rhodanese" evidence="1">
    <location>
        <begin position="16"/>
        <end position="106"/>
    </location>
</feature>
<organism evidence="2 4">
    <name type="scientific">Brenneria nigrifluens DSM 30175 = ATCC 13028</name>
    <dbReference type="NCBI Taxonomy" id="1121120"/>
    <lineage>
        <taxon>Bacteria</taxon>
        <taxon>Pseudomonadati</taxon>
        <taxon>Pseudomonadota</taxon>
        <taxon>Gammaproteobacteria</taxon>
        <taxon>Enterobacterales</taxon>
        <taxon>Pectobacteriaceae</taxon>
        <taxon>Brenneria</taxon>
    </lineage>
</organism>
<dbReference type="Proteomes" id="UP000295985">
    <property type="component" value="Unassembled WGS sequence"/>
</dbReference>
<dbReference type="InterPro" id="IPR001763">
    <property type="entry name" value="Rhodanese-like_dom"/>
</dbReference>
<feature type="domain" description="Rhodanese" evidence="1">
    <location>
        <begin position="277"/>
        <end position="362"/>
    </location>
</feature>
<dbReference type="EMBL" id="CP034036">
    <property type="protein sequence ID" value="QCR03204.1"/>
    <property type="molecule type" value="Genomic_DNA"/>
</dbReference>
<sequence>MTTLIAAATVKTWLHDGGEIALLDVREAGEFGEGHPLFAASVPYSRLELDVGRLVPQTHTRIVLLGGENQTAEKSARRLKELGYQQVYILSGGIEGWRQAGYGVFKGVYVPSKVFGELVEHEYATPSLSAAELHDLQQGPQPVLLLDGRPLDEFHKMSLPGAVCCPNAELPYRLHSLVADERIPVVINCAGRTRSILGAQILLSAGVRNPVYALENGTQGWYLQGYPLESGSASRYPPVDGAAPVLHSRREAARAFAVRQGVSWIDGATLRTWKKEQQRNLFVFDVRTAEEFAQGSLAGAAHAPGGQLLQNTDVFIGVRGARVVLADVDAIRAPIIAGWLKQMGHEVYLLAEFELAPPSPEAREAIAAEKIIDLPRLAQGLAQNSLRVIDLRSSQSYRHAHLENAVWSIRPRIESLLAAESRPVVLVADDLRLAALAEKEVPAALPVYYARADIDAWRAAGLPLVSTPDAPPDAQRIDYLFFVHDRHAGNKEAARRYLAWETGLIDQLDAQERASFRLRP</sequence>
<dbReference type="AlphaFoldDB" id="A0A2U1UGV1"/>
<protein>
    <submittedName>
        <fullName evidence="2">Sulfurtransferase</fullName>
    </submittedName>
</protein>
<accession>A0A2U1UGV1</accession>
<dbReference type="PANTHER" id="PTHR43031">
    <property type="entry name" value="FAD-DEPENDENT OXIDOREDUCTASE"/>
    <property type="match status" value="1"/>
</dbReference>
<dbReference type="InterPro" id="IPR036873">
    <property type="entry name" value="Rhodanese-like_dom_sf"/>
</dbReference>
<keyword evidence="2" id="KW-0808">Transferase</keyword>
<feature type="domain" description="Rhodanese" evidence="1">
    <location>
        <begin position="382"/>
        <end position="466"/>
    </location>
</feature>
<dbReference type="Pfam" id="PF00581">
    <property type="entry name" value="Rhodanese"/>
    <property type="match status" value="3"/>
</dbReference>
<dbReference type="Proteomes" id="UP000303847">
    <property type="component" value="Chromosome"/>
</dbReference>
<dbReference type="RefSeq" id="WP_009111268.1">
    <property type="nucleotide sequence ID" value="NZ_CP034036.1"/>
</dbReference>
<dbReference type="EMBL" id="QDKK01000043">
    <property type="protein sequence ID" value="PWC20908.1"/>
    <property type="molecule type" value="Genomic_DNA"/>
</dbReference>
<keyword evidence="5" id="KW-1185">Reference proteome</keyword>
<feature type="domain" description="Rhodanese" evidence="1">
    <location>
        <begin position="139"/>
        <end position="230"/>
    </location>
</feature>
<dbReference type="GO" id="GO:0016740">
    <property type="term" value="F:transferase activity"/>
    <property type="evidence" value="ECO:0007669"/>
    <property type="project" value="UniProtKB-KW"/>
</dbReference>
<dbReference type="PROSITE" id="PS50206">
    <property type="entry name" value="RHODANESE_3"/>
    <property type="match status" value="4"/>
</dbReference>
<evidence type="ECO:0000313" key="2">
    <source>
        <dbReference type="EMBL" id="PWC20908.1"/>
    </source>
</evidence>
<evidence type="ECO:0000259" key="1">
    <source>
        <dbReference type="PROSITE" id="PS50206"/>
    </source>
</evidence>
<dbReference type="OrthoDB" id="9805807at2"/>
<proteinExistence type="predicted"/>